<protein>
    <recommendedName>
        <fullName evidence="2">Esterase</fullName>
    </recommendedName>
</protein>
<dbReference type="EMBL" id="MLJW01001035">
    <property type="protein sequence ID" value="OIQ80622.1"/>
    <property type="molecule type" value="Genomic_DNA"/>
</dbReference>
<evidence type="ECO:0008006" key="2">
    <source>
        <dbReference type="Google" id="ProtNLM"/>
    </source>
</evidence>
<name>A0A1J5QAF0_9ZZZZ</name>
<dbReference type="Gene3D" id="3.40.50.1820">
    <property type="entry name" value="alpha/beta hydrolase"/>
    <property type="match status" value="1"/>
</dbReference>
<accession>A0A1J5QAF0</accession>
<dbReference type="Pfam" id="PF05728">
    <property type="entry name" value="UPF0227"/>
    <property type="match status" value="1"/>
</dbReference>
<dbReference type="InterPro" id="IPR029058">
    <property type="entry name" value="AB_hydrolase_fold"/>
</dbReference>
<gene>
    <name evidence="1" type="ORF">GALL_376270</name>
</gene>
<comment type="caution">
    <text evidence="1">The sequence shown here is derived from an EMBL/GenBank/DDBJ whole genome shotgun (WGS) entry which is preliminary data.</text>
</comment>
<dbReference type="AlphaFoldDB" id="A0A1J5QAF0"/>
<organism evidence="1">
    <name type="scientific">mine drainage metagenome</name>
    <dbReference type="NCBI Taxonomy" id="410659"/>
    <lineage>
        <taxon>unclassified sequences</taxon>
        <taxon>metagenomes</taxon>
        <taxon>ecological metagenomes</taxon>
    </lineage>
</organism>
<dbReference type="InterPro" id="IPR008886">
    <property type="entry name" value="UPF0227/Esterase_YqiA"/>
</dbReference>
<reference evidence="1" key="1">
    <citation type="submission" date="2016-10" db="EMBL/GenBank/DDBJ databases">
        <title>Sequence of Gallionella enrichment culture.</title>
        <authorList>
            <person name="Poehlein A."/>
            <person name="Muehling M."/>
            <person name="Daniel R."/>
        </authorList>
    </citation>
    <scope>NUCLEOTIDE SEQUENCE</scope>
</reference>
<proteinExistence type="predicted"/>
<sequence length="59" mass="6740">MVVARDDEVLDWREMTQRYRHAKLRVAEHGGHALDDYASHHLDAVLEFLGIAIPPSKSD</sequence>
<evidence type="ECO:0000313" key="1">
    <source>
        <dbReference type="EMBL" id="OIQ80622.1"/>
    </source>
</evidence>